<comment type="caution">
    <text evidence="3">The sequence shown here is derived from an EMBL/GenBank/DDBJ whole genome shotgun (WGS) entry which is preliminary data.</text>
</comment>
<evidence type="ECO:0000313" key="4">
    <source>
        <dbReference type="Proteomes" id="UP000283482"/>
    </source>
</evidence>
<gene>
    <name evidence="3" type="ORF">DW889_10370</name>
</gene>
<reference evidence="3 4" key="1">
    <citation type="submission" date="2018-08" db="EMBL/GenBank/DDBJ databases">
        <title>A genome reference for cultivated species of the human gut microbiota.</title>
        <authorList>
            <person name="Zou Y."/>
            <person name="Xue W."/>
            <person name="Luo G."/>
        </authorList>
    </citation>
    <scope>NUCLEOTIDE SEQUENCE [LARGE SCALE GENOMIC DNA]</scope>
    <source>
        <strain evidence="3 4">AM40-34</strain>
    </source>
</reference>
<dbReference type="PANTHER" id="PTHR23416">
    <property type="entry name" value="SIALIC ACID SYNTHASE-RELATED"/>
    <property type="match status" value="1"/>
</dbReference>
<dbReference type="InterPro" id="IPR051159">
    <property type="entry name" value="Hexapeptide_acetyltransf"/>
</dbReference>
<accession>A0A413V3D2</accession>
<dbReference type="Gene3D" id="2.160.10.10">
    <property type="entry name" value="Hexapeptide repeat proteins"/>
    <property type="match status" value="1"/>
</dbReference>
<comment type="similarity">
    <text evidence="1">Belongs to the transferase hexapeptide repeat family.</text>
</comment>
<keyword evidence="2 3" id="KW-0808">Transferase</keyword>
<evidence type="ECO:0000313" key="3">
    <source>
        <dbReference type="EMBL" id="RHB28084.1"/>
    </source>
</evidence>
<evidence type="ECO:0000256" key="1">
    <source>
        <dbReference type="ARBA" id="ARBA00007274"/>
    </source>
</evidence>
<dbReference type="SUPFAM" id="SSF51161">
    <property type="entry name" value="Trimeric LpxA-like enzymes"/>
    <property type="match status" value="1"/>
</dbReference>
<name>A0A413V3D2_BACSE</name>
<proteinExistence type="inferred from homology"/>
<dbReference type="Proteomes" id="UP000283482">
    <property type="component" value="Unassembled WGS sequence"/>
</dbReference>
<evidence type="ECO:0000256" key="2">
    <source>
        <dbReference type="ARBA" id="ARBA00022679"/>
    </source>
</evidence>
<organism evidence="3 4">
    <name type="scientific">Bacteroides stercoris</name>
    <dbReference type="NCBI Taxonomy" id="46506"/>
    <lineage>
        <taxon>Bacteria</taxon>
        <taxon>Pseudomonadati</taxon>
        <taxon>Bacteroidota</taxon>
        <taxon>Bacteroidia</taxon>
        <taxon>Bacteroidales</taxon>
        <taxon>Bacteroidaceae</taxon>
        <taxon>Bacteroides</taxon>
    </lineage>
</organism>
<dbReference type="CDD" id="cd04647">
    <property type="entry name" value="LbH_MAT_like"/>
    <property type="match status" value="1"/>
</dbReference>
<protein>
    <submittedName>
        <fullName evidence="3">Acyltransferase</fullName>
    </submittedName>
</protein>
<dbReference type="InterPro" id="IPR001451">
    <property type="entry name" value="Hexapep"/>
</dbReference>
<keyword evidence="3" id="KW-0012">Acyltransferase</keyword>
<dbReference type="GO" id="GO:0008374">
    <property type="term" value="F:O-acyltransferase activity"/>
    <property type="evidence" value="ECO:0007669"/>
    <property type="project" value="TreeGrafter"/>
</dbReference>
<dbReference type="PANTHER" id="PTHR23416:SF23">
    <property type="entry name" value="ACETYLTRANSFERASE C18B11.09C-RELATED"/>
    <property type="match status" value="1"/>
</dbReference>
<dbReference type="RefSeq" id="WP_117907208.1">
    <property type="nucleotide sequence ID" value="NZ_CAXVLE010000030.1"/>
</dbReference>
<dbReference type="Pfam" id="PF00132">
    <property type="entry name" value="Hexapep"/>
    <property type="match status" value="1"/>
</dbReference>
<sequence length="176" mass="19749">MKIFWLACYYGFAYHLPSTYSLGKIGLYSGRLRRFFFKHIAKKCGHHVNIERHAFFGKGFGIELGNYSDLGIDCHVPNDIKIGDYVMMGPKCFILPNDTHDISRLDIPMQQAGRMVKPGRTIIGSDVWIGRQVLFTGGKHIGDHCVIGAGSVVTKDVESYAVVGGNPIRVIRYRNK</sequence>
<dbReference type="InterPro" id="IPR011004">
    <property type="entry name" value="Trimer_LpxA-like_sf"/>
</dbReference>
<dbReference type="EMBL" id="QSGN01000024">
    <property type="protein sequence ID" value="RHB28084.1"/>
    <property type="molecule type" value="Genomic_DNA"/>
</dbReference>
<dbReference type="AlphaFoldDB" id="A0A413V3D2"/>